<name>A0A233RFD5_9GAMM</name>
<evidence type="ECO:0000313" key="9">
    <source>
        <dbReference type="Proteomes" id="UP000242757"/>
    </source>
</evidence>
<dbReference type="Proteomes" id="UP000242757">
    <property type="component" value="Unassembled WGS sequence"/>
</dbReference>
<feature type="transmembrane region" description="Helical" evidence="6">
    <location>
        <begin position="62"/>
        <end position="86"/>
    </location>
</feature>
<sequence>MRYCWERKDVTVSVSCSWWFFVTQDSGAAVDTHPFIQSIWSLFPPVLAIVLAIVTRRVLLSLGLGIVLAALLLLQFQPVAAFTHLAGKVFNLFWDEGAVNEWNVNILLFLLLLGCIISMLSRAGATHAFAEWAQARIKSRRQAKVMTGLLVFVFFIDDYFHSLSVGTICRPVTDRFGISRAKLAYLLDSTAAPICVLMPISSWGAYIIALIGGILASYGLTGQSPLAAFLTMGAMNFYAIFTLLMVILVIKGGWDLGPMRRHERRALDGELYDADKGTPPGVHDHERSGGRVSDLLFAIGGLTLVTLAGLIWTGAQALSEAGQAFSLLGALENTNVGRSLVSGGIAGVLICALALVRERTSARDWLHTLAVGIKGMLPAIYILLFAWTIAGLISELETGKYLASLVQQNLPLYLLPAILFVLAGIMAFATGTSWGTFGVMLPIAADMTMAIDAQMLLPGMAAVMAGAVFGDHCSPISDTTILSSTGASCHHIDHVVTQLPYALSMAVVSITGFLALGVTGSLLAGFAAAAMGFVLVLGVWAAVRRG</sequence>
<evidence type="ECO:0000256" key="5">
    <source>
        <dbReference type="ARBA" id="ARBA00023136"/>
    </source>
</evidence>
<feature type="transmembrane region" description="Helical" evidence="6">
    <location>
        <begin position="335"/>
        <end position="356"/>
    </location>
</feature>
<dbReference type="Pfam" id="PF03553">
    <property type="entry name" value="Na_H_antiporter"/>
    <property type="match status" value="1"/>
</dbReference>
<proteinExistence type="predicted"/>
<comment type="caution">
    <text evidence="8">The sequence shown here is derived from an EMBL/GenBank/DDBJ whole genome shotgun (WGS) entry which is preliminary data.</text>
</comment>
<evidence type="ECO:0000259" key="7">
    <source>
        <dbReference type="Pfam" id="PF03553"/>
    </source>
</evidence>
<feature type="transmembrane region" description="Helical" evidence="6">
    <location>
        <begin position="368"/>
        <end position="393"/>
    </location>
</feature>
<feature type="transmembrane region" description="Helical" evidence="6">
    <location>
        <begin position="106"/>
        <end position="130"/>
    </location>
</feature>
<dbReference type="PANTHER" id="PTHR43478">
    <property type="entry name" value="NA+/H+ ANTIPORTER-RELATED"/>
    <property type="match status" value="1"/>
</dbReference>
<organism evidence="8 9">
    <name type="scientific">Oceanimonas doudoroffii</name>
    <dbReference type="NCBI Taxonomy" id="84158"/>
    <lineage>
        <taxon>Bacteria</taxon>
        <taxon>Pseudomonadati</taxon>
        <taxon>Pseudomonadota</taxon>
        <taxon>Gammaproteobacteria</taxon>
        <taxon>Aeromonadales</taxon>
        <taxon>Aeromonadaceae</taxon>
        <taxon>Oceanimonas</taxon>
    </lineage>
</organism>
<keyword evidence="5 6" id="KW-0472">Membrane</keyword>
<keyword evidence="2" id="KW-1003">Cell membrane</keyword>
<keyword evidence="4 6" id="KW-1133">Transmembrane helix</keyword>
<dbReference type="AlphaFoldDB" id="A0A233RFD5"/>
<feature type="transmembrane region" description="Helical" evidence="6">
    <location>
        <begin position="413"/>
        <end position="441"/>
    </location>
</feature>
<evidence type="ECO:0000313" key="8">
    <source>
        <dbReference type="EMBL" id="OXY82093.1"/>
    </source>
</evidence>
<evidence type="ECO:0000256" key="2">
    <source>
        <dbReference type="ARBA" id="ARBA00022475"/>
    </source>
</evidence>
<dbReference type="EMBL" id="NBIM01000001">
    <property type="protein sequence ID" value="OXY82093.1"/>
    <property type="molecule type" value="Genomic_DNA"/>
</dbReference>
<dbReference type="GO" id="GO:0005886">
    <property type="term" value="C:plasma membrane"/>
    <property type="evidence" value="ECO:0007669"/>
    <property type="project" value="UniProtKB-SubCell"/>
</dbReference>
<reference evidence="8 9" key="1">
    <citation type="submission" date="2017-08" db="EMBL/GenBank/DDBJ databases">
        <title>A Genome Sequence of Oceanimonas doudoroffii ATCC 27123T.</title>
        <authorList>
            <person name="Brennan M.A."/>
            <person name="Maclea K.S."/>
            <person name="Mcclelland W.D."/>
            <person name="Trachtenberg A.M."/>
        </authorList>
    </citation>
    <scope>NUCLEOTIDE SEQUENCE [LARGE SCALE GENOMIC DNA]</scope>
    <source>
        <strain evidence="8 9">ATCC 27123</strain>
    </source>
</reference>
<protein>
    <submittedName>
        <fullName evidence="8">Na+/H+ antiporter</fullName>
    </submittedName>
</protein>
<keyword evidence="9" id="KW-1185">Reference proteome</keyword>
<feature type="transmembrane region" description="Helical" evidence="6">
    <location>
        <begin position="203"/>
        <end position="220"/>
    </location>
</feature>
<accession>A0A233RFD5</accession>
<feature type="transmembrane region" description="Helical" evidence="6">
    <location>
        <begin position="35"/>
        <end position="55"/>
    </location>
</feature>
<evidence type="ECO:0000256" key="3">
    <source>
        <dbReference type="ARBA" id="ARBA00022692"/>
    </source>
</evidence>
<feature type="transmembrane region" description="Helical" evidence="6">
    <location>
        <begin position="226"/>
        <end position="250"/>
    </location>
</feature>
<dbReference type="InterPro" id="IPR018461">
    <property type="entry name" value="Na/H_Antiport_NhaC-like_C"/>
</dbReference>
<feature type="transmembrane region" description="Helical" evidence="6">
    <location>
        <begin position="522"/>
        <end position="543"/>
    </location>
</feature>
<evidence type="ECO:0000256" key="6">
    <source>
        <dbReference type="SAM" id="Phobius"/>
    </source>
</evidence>
<evidence type="ECO:0000256" key="4">
    <source>
        <dbReference type="ARBA" id="ARBA00022989"/>
    </source>
</evidence>
<gene>
    <name evidence="8" type="ORF">B6S08_00725</name>
</gene>
<evidence type="ECO:0000256" key="1">
    <source>
        <dbReference type="ARBA" id="ARBA00004651"/>
    </source>
</evidence>
<feature type="domain" description="Na+/H+ antiporter NhaC-like C-terminal" evidence="7">
    <location>
        <begin position="194"/>
        <end position="518"/>
    </location>
</feature>
<dbReference type="PANTHER" id="PTHR43478:SF3">
    <property type="entry name" value="LYSINE TRANSPORTER LYSW"/>
    <property type="match status" value="1"/>
</dbReference>
<keyword evidence="3 6" id="KW-0812">Transmembrane</keyword>
<feature type="transmembrane region" description="Helical" evidence="6">
    <location>
        <begin position="295"/>
        <end position="315"/>
    </location>
</feature>
<comment type="subcellular location">
    <subcellularLocation>
        <location evidence="1">Cell membrane</location>
        <topology evidence="1">Multi-pass membrane protein</topology>
    </subcellularLocation>
</comment>
<feature type="transmembrane region" description="Helical" evidence="6">
    <location>
        <begin position="499"/>
        <end position="516"/>
    </location>
</feature>